<keyword evidence="2" id="KW-1185">Reference proteome</keyword>
<organism evidence="1 2">
    <name type="scientific">Pseudoduganella lurida</name>
    <dbReference type="NCBI Taxonomy" id="1036180"/>
    <lineage>
        <taxon>Bacteria</taxon>
        <taxon>Pseudomonadati</taxon>
        <taxon>Pseudomonadota</taxon>
        <taxon>Betaproteobacteria</taxon>
        <taxon>Burkholderiales</taxon>
        <taxon>Oxalobacteraceae</taxon>
        <taxon>Telluria group</taxon>
        <taxon>Pseudoduganella</taxon>
    </lineage>
</organism>
<sequence length="90" mass="9902">MMAVRETIMPSQTYRGHVVEVHCHLDGGRICYRCSICVAATGELRHEAVSDGECFVTDSAAQDHAFQAARAWIEHRALRWPFASPADGSG</sequence>
<name>A0A562RKY4_9BURK</name>
<dbReference type="EMBL" id="VLLB01000001">
    <property type="protein sequence ID" value="TWI69712.1"/>
    <property type="molecule type" value="Genomic_DNA"/>
</dbReference>
<dbReference type="Proteomes" id="UP000318431">
    <property type="component" value="Unassembled WGS sequence"/>
</dbReference>
<proteinExistence type="predicted"/>
<evidence type="ECO:0000313" key="2">
    <source>
        <dbReference type="Proteomes" id="UP000318431"/>
    </source>
</evidence>
<reference evidence="1 2" key="1">
    <citation type="journal article" date="2015" name="Stand. Genomic Sci.">
        <title>Genomic Encyclopedia of Bacterial and Archaeal Type Strains, Phase III: the genomes of soil and plant-associated and newly described type strains.</title>
        <authorList>
            <person name="Whitman W.B."/>
            <person name="Woyke T."/>
            <person name="Klenk H.P."/>
            <person name="Zhou Y."/>
            <person name="Lilburn T.G."/>
            <person name="Beck B.J."/>
            <person name="De Vos P."/>
            <person name="Vandamme P."/>
            <person name="Eisen J.A."/>
            <person name="Garrity G."/>
            <person name="Hugenholtz P."/>
            <person name="Kyrpides N.C."/>
        </authorList>
    </citation>
    <scope>NUCLEOTIDE SEQUENCE [LARGE SCALE GENOMIC DNA]</scope>
    <source>
        <strain evidence="1 2">CGMCC 1.10822</strain>
    </source>
</reference>
<evidence type="ECO:0000313" key="1">
    <source>
        <dbReference type="EMBL" id="TWI69712.1"/>
    </source>
</evidence>
<dbReference type="AlphaFoldDB" id="A0A562RKY4"/>
<protein>
    <submittedName>
        <fullName evidence="1">Uncharacterized protein</fullName>
    </submittedName>
</protein>
<comment type="caution">
    <text evidence="1">The sequence shown here is derived from an EMBL/GenBank/DDBJ whole genome shotgun (WGS) entry which is preliminary data.</text>
</comment>
<gene>
    <name evidence="1" type="ORF">IP91_00785</name>
</gene>
<accession>A0A562RKY4</accession>